<dbReference type="Pfam" id="PF19289">
    <property type="entry name" value="PmbA_TldD_3rd"/>
    <property type="match status" value="1"/>
</dbReference>
<comment type="caution">
    <text evidence="3">The sequence shown here is derived from an EMBL/GenBank/DDBJ whole genome shotgun (WGS) entry which is preliminary data.</text>
</comment>
<evidence type="ECO:0000313" key="3">
    <source>
        <dbReference type="EMBL" id="EWG06837.1"/>
    </source>
</evidence>
<dbReference type="Proteomes" id="UP000054284">
    <property type="component" value="Unassembled WGS sequence"/>
</dbReference>
<sequence length="356" mass="39982">MTERDFSFFPHTLGVKFELLEEVIEGESSTLSQGVYKRTSSLSLSRYLFKGRWQVGDSEGEEVPFNCASYVREEVKDWERAEEVLSTFLQEGVKVKSKKVTRRITYRGNVCEEVKVVNYVKVGEESFGFTGSPKDVKSVIEFLKLVPSLPQGRPRFMESANVILDPEATAKLFHVILQLMREDSRFFNKGEKLFGEVTVYDNPKNPFSVGFSAFDDEGTRTEAKELIGDGYVVNYIGSLATGTPGNGRGALPKPDYFTVELKRGDWKVNELLEETKDGILVLGTNYVEVVKNSVRLFPRTAVLVGSGKVFLREVAIRFMDLASIDAVTSDVKNVMVDEEHGGLTPFVRLTAKPLFF</sequence>
<dbReference type="PANTHER" id="PTHR30624">
    <property type="entry name" value="UNCHARACTERIZED PROTEIN TLDD AND PMBA"/>
    <property type="match status" value="1"/>
</dbReference>
<dbReference type="InterPro" id="IPR051463">
    <property type="entry name" value="Peptidase_U62_metallo"/>
</dbReference>
<proteinExistence type="inferred from homology"/>
<protein>
    <submittedName>
        <fullName evidence="3">Peptidase U62 modulator of DNA gyrase</fullName>
    </submittedName>
</protein>
<feature type="domain" description="Metalloprotease TldD/E C-terminal" evidence="2">
    <location>
        <begin position="159"/>
        <end position="308"/>
    </location>
</feature>
<dbReference type="PANTHER" id="PTHR30624:SF0">
    <property type="entry name" value="METALLOPROTEASE SLR0863"/>
    <property type="match status" value="1"/>
</dbReference>
<evidence type="ECO:0000256" key="1">
    <source>
        <dbReference type="ARBA" id="ARBA00005836"/>
    </source>
</evidence>
<dbReference type="SUPFAM" id="SSF111283">
    <property type="entry name" value="Putative modulator of DNA gyrase, PmbA/TldD"/>
    <property type="match status" value="1"/>
</dbReference>
<dbReference type="GO" id="GO:0005829">
    <property type="term" value="C:cytosol"/>
    <property type="evidence" value="ECO:0007669"/>
    <property type="project" value="TreeGrafter"/>
</dbReference>
<dbReference type="InterPro" id="IPR036059">
    <property type="entry name" value="TldD/PmbA_sf"/>
</dbReference>
<accession>W7KW19</accession>
<organism evidence="3 4">
    <name type="scientific">Candidatus Aramenus sulfurataquae</name>
    <dbReference type="NCBI Taxonomy" id="1326980"/>
    <lineage>
        <taxon>Archaea</taxon>
        <taxon>Thermoproteota</taxon>
        <taxon>Thermoprotei</taxon>
        <taxon>Sulfolobales</taxon>
        <taxon>Sulfolobaceae</taxon>
        <taxon>Candidatus Aramenus</taxon>
    </lineage>
</organism>
<dbReference type="AlphaFoldDB" id="W7KW19"/>
<dbReference type="GO" id="GO:0008237">
    <property type="term" value="F:metallopeptidase activity"/>
    <property type="evidence" value="ECO:0007669"/>
    <property type="project" value="InterPro"/>
</dbReference>
<dbReference type="EMBL" id="ASRH01000007">
    <property type="protein sequence ID" value="EWG06837.1"/>
    <property type="molecule type" value="Genomic_DNA"/>
</dbReference>
<reference evidence="3 4" key="1">
    <citation type="journal article" date="2014" name="Genome Announc.">
        <title>Draft Genome Sequence of the Sulfolobales Archaeon AZ1, Obtained through Metagenomic Analysis of a Mexican Hot Spring.</title>
        <authorList>
            <person name="Servin-Garciduenas L.E."/>
            <person name="Martinez-Romero E."/>
        </authorList>
    </citation>
    <scope>NUCLEOTIDE SEQUENCE [LARGE SCALE GENOMIC DNA]</scope>
    <source>
        <strain evidence="3">AZ1-illumnia</strain>
    </source>
</reference>
<evidence type="ECO:0000259" key="2">
    <source>
        <dbReference type="Pfam" id="PF19289"/>
    </source>
</evidence>
<evidence type="ECO:0000313" key="4">
    <source>
        <dbReference type="Proteomes" id="UP000054284"/>
    </source>
</evidence>
<keyword evidence="4" id="KW-1185">Reference proteome</keyword>
<gene>
    <name evidence="3" type="ORF">ASUL_07694</name>
</gene>
<comment type="similarity">
    <text evidence="1">Belongs to the peptidase U62 family.</text>
</comment>
<name>W7KW19_9CREN</name>
<dbReference type="GO" id="GO:0006508">
    <property type="term" value="P:proteolysis"/>
    <property type="evidence" value="ECO:0007669"/>
    <property type="project" value="InterPro"/>
</dbReference>
<dbReference type="InterPro" id="IPR045569">
    <property type="entry name" value="Metalloprtase-TldD/E_C"/>
</dbReference>